<reference evidence="1 2" key="1">
    <citation type="submission" date="2019-11" db="EMBL/GenBank/DDBJ databases">
        <title>Draft genome sequence of 12 host-associated Lactobacillus reuteri rodent strains.</title>
        <authorList>
            <person name="Zhang S."/>
            <person name="Ozcam M."/>
            <person name="Van Pijkeren J.P."/>
        </authorList>
    </citation>
    <scope>NUCLEOTIDE SEQUENCE [LARGE SCALE GENOMIC DNA]</scope>
    <source>
        <strain evidence="1 2">6799jm-1</strain>
    </source>
</reference>
<evidence type="ECO:0008006" key="3">
    <source>
        <dbReference type="Google" id="ProtNLM"/>
    </source>
</evidence>
<proteinExistence type="predicted"/>
<dbReference type="RefSeq" id="WP_019253463.1">
    <property type="nucleotide sequence ID" value="NZ_LT600330.1"/>
</dbReference>
<comment type="caution">
    <text evidence="1">The sequence shown here is derived from an EMBL/GenBank/DDBJ whole genome shotgun (WGS) entry which is preliminary data.</text>
</comment>
<sequence length="502" mass="58334">MGKRRTPEQYVEDVKAIHGEKYTITTPFINMKTKVMVLCNDCGHEWLVEPSSLLKGYGCRKCGIQNRKPRKTNDEFCSQVKNLWGNEYVFLDNYVNATTKIRCLHSICGTIWKVTPKSFLHNKKGGCPTCAYGKSQQEFTKEIKNLVGDEYSFIETYIGDGSKILCRHNICGYEWKTKPNTFLNGSRCPNCFGSKRKSTIQFQNELDQLYPGEYEVLGEYKTAHTKIKVRHVPCDYTWEIKPNAILIKKRCPRCSMRKQVVRQTRPYDDFVREVHQKYGNAYIVDNYQGRHKKLKVTHKECGYLWETYGSTLLSGVGCPRCAGIIKTSDDFIAQLSALVGREYRVVGEYSKMSEKVKIKHEKCGYLWQVTPMNFIRGTRCPRCRKSHGELAIEAWLNSKNYGYIPQKKFADCKDQRSLPFDFYLPDYNLVIEYDGRQHFQSCDYFGGEEKFNLQHKHDLIKNKYCEDNNINLLRIPYTVTGEDIGRAIQNRLDELTQLDNVA</sequence>
<name>A0AAW9U1D2_LIMRT</name>
<evidence type="ECO:0000313" key="1">
    <source>
        <dbReference type="EMBL" id="MRG74514.1"/>
    </source>
</evidence>
<dbReference type="Proteomes" id="UP000452188">
    <property type="component" value="Unassembled WGS sequence"/>
</dbReference>
<gene>
    <name evidence="1" type="ORF">GIX79_01805</name>
</gene>
<dbReference type="EMBL" id="WJMV01000003">
    <property type="protein sequence ID" value="MRG74514.1"/>
    <property type="molecule type" value="Genomic_DNA"/>
</dbReference>
<dbReference type="Gene3D" id="3.40.960.10">
    <property type="entry name" value="VSR Endonuclease"/>
    <property type="match status" value="1"/>
</dbReference>
<evidence type="ECO:0000313" key="2">
    <source>
        <dbReference type="Proteomes" id="UP000452188"/>
    </source>
</evidence>
<organism evidence="1 2">
    <name type="scientific">Limosilactobacillus reuteri</name>
    <name type="common">Lactobacillus reuteri</name>
    <dbReference type="NCBI Taxonomy" id="1598"/>
    <lineage>
        <taxon>Bacteria</taxon>
        <taxon>Bacillati</taxon>
        <taxon>Bacillota</taxon>
        <taxon>Bacilli</taxon>
        <taxon>Lactobacillales</taxon>
        <taxon>Lactobacillaceae</taxon>
        <taxon>Limosilactobacillus</taxon>
    </lineage>
</organism>
<dbReference type="AlphaFoldDB" id="A0AAW9U1D2"/>
<protein>
    <recommendedName>
        <fullName evidence="3">DUF2726 domain-containing protein</fullName>
    </recommendedName>
</protein>
<accession>A0AAW9U1D2</accession>